<keyword evidence="2 4" id="KW-0238">DNA-binding</keyword>
<evidence type="ECO:0008006" key="10">
    <source>
        <dbReference type="Google" id="ProtNLM"/>
    </source>
</evidence>
<evidence type="ECO:0000256" key="1">
    <source>
        <dbReference type="ARBA" id="ARBA00004123"/>
    </source>
</evidence>
<reference evidence="8 9" key="1">
    <citation type="journal article" date="2022" name="Allergy">
        <title>Genome assembly and annotation of Periplaneta americana reveal a comprehensive cockroach allergen profile.</title>
        <authorList>
            <person name="Wang L."/>
            <person name="Xiong Q."/>
            <person name="Saelim N."/>
            <person name="Wang L."/>
            <person name="Nong W."/>
            <person name="Wan A.T."/>
            <person name="Shi M."/>
            <person name="Liu X."/>
            <person name="Cao Q."/>
            <person name="Hui J.H.L."/>
            <person name="Sookrung N."/>
            <person name="Leung T.F."/>
            <person name="Tungtrongchitr A."/>
            <person name="Tsui S.K.W."/>
        </authorList>
    </citation>
    <scope>NUCLEOTIDE SEQUENCE [LARGE SCALE GENOMIC DNA]</scope>
    <source>
        <strain evidence="8">PWHHKU_190912</strain>
    </source>
</reference>
<feature type="compositionally biased region" description="Polar residues" evidence="5">
    <location>
        <begin position="416"/>
        <end position="447"/>
    </location>
</feature>
<dbReference type="Pfam" id="PF03184">
    <property type="entry name" value="DDE_1"/>
    <property type="match status" value="1"/>
</dbReference>
<dbReference type="PROSITE" id="PS51253">
    <property type="entry name" value="HTH_CENPB"/>
    <property type="match status" value="1"/>
</dbReference>
<sequence>MSEKRKLKSWNEEAMIRAVTAIRNKEMGFNKADKLFKVPKTSLRRYVKMDKPAEEAIRTKLGRKPVFSQELETELVDYLVMMEQKYFGLTRQDVKMLAFQLAKRNGITNRFSELRGSAGKVWLYGFLRRHKDRISIRSATGTSLSRTKGFNKASVGAFFDILEAEFAKHNFESSRVFNVDETGLSVVQSKIPKVVALKGKRQIGAITSAERGSLVTVVACMSAGGTGLLAKGAPPGTVFTCQPSGWINTTVFSEWFDHFISNVKPSVNEPVLLILDGHHSHTRNIALIDKARAHHVTIVCIPPHSSHKIQPLDKTFMGALKHYYSEEVRTYLRNSGRAVTHYEVSELFGKAYLKAQTGAIAVNGFRATGIYPVNRGIFTDVDFASEEDEPQTATAHDALDGELEPTEEQIEFPRSVGSTSSQQGCSNTSSNGTLETPSTSGQGNTNKIKLRKNTENDSKCIYCDGKFSEDTQGEVWIQCISCHDWCHEECASSENKDQFVCDICNE</sequence>
<accession>A0ABQ8SF33</accession>
<dbReference type="InterPro" id="IPR006600">
    <property type="entry name" value="HTH_CenpB_DNA-bd_dom"/>
</dbReference>
<dbReference type="InterPro" id="IPR009057">
    <property type="entry name" value="Homeodomain-like_sf"/>
</dbReference>
<dbReference type="PROSITE" id="PS50960">
    <property type="entry name" value="HTH_PSQ"/>
    <property type="match status" value="1"/>
</dbReference>
<comment type="subcellular location">
    <subcellularLocation>
        <location evidence="1 4">Nucleus</location>
    </subcellularLocation>
</comment>
<dbReference type="PANTHER" id="PTHR19303:SF71">
    <property type="entry name" value="ZINC FINGER PHD-TYPE DOMAIN-CONTAINING PROTEIN"/>
    <property type="match status" value="1"/>
</dbReference>
<feature type="region of interest" description="Disordered" evidence="5">
    <location>
        <begin position="387"/>
        <end position="448"/>
    </location>
</feature>
<feature type="compositionally biased region" description="Acidic residues" evidence="5">
    <location>
        <begin position="400"/>
        <end position="410"/>
    </location>
</feature>
<name>A0ABQ8SF33_PERAM</name>
<dbReference type="PANTHER" id="PTHR19303">
    <property type="entry name" value="TRANSPOSON"/>
    <property type="match status" value="1"/>
</dbReference>
<dbReference type="InterPro" id="IPR007889">
    <property type="entry name" value="HTH_Psq"/>
</dbReference>
<dbReference type="Pfam" id="PF05225">
    <property type="entry name" value="HTH_psq"/>
    <property type="match status" value="1"/>
</dbReference>
<evidence type="ECO:0000256" key="3">
    <source>
        <dbReference type="ARBA" id="ARBA00023242"/>
    </source>
</evidence>
<evidence type="ECO:0000313" key="8">
    <source>
        <dbReference type="EMBL" id="KAJ4432731.1"/>
    </source>
</evidence>
<evidence type="ECO:0000313" key="9">
    <source>
        <dbReference type="Proteomes" id="UP001148838"/>
    </source>
</evidence>
<dbReference type="InterPro" id="IPR004875">
    <property type="entry name" value="DDE_SF_endonuclease_dom"/>
</dbReference>
<dbReference type="InterPro" id="IPR011011">
    <property type="entry name" value="Znf_FYVE_PHD"/>
</dbReference>
<dbReference type="InterPro" id="IPR050863">
    <property type="entry name" value="CenT-Element_Derived"/>
</dbReference>
<dbReference type="Proteomes" id="UP001148838">
    <property type="component" value="Unassembled WGS sequence"/>
</dbReference>
<dbReference type="SUPFAM" id="SSF46689">
    <property type="entry name" value="Homeodomain-like"/>
    <property type="match status" value="1"/>
</dbReference>
<dbReference type="SUPFAM" id="SSF57903">
    <property type="entry name" value="FYVE/PHD zinc finger"/>
    <property type="match status" value="1"/>
</dbReference>
<evidence type="ECO:0000256" key="4">
    <source>
        <dbReference type="PROSITE-ProRule" id="PRU00320"/>
    </source>
</evidence>
<protein>
    <recommendedName>
        <fullName evidence="10">HTH CENPB-type domain-containing protein</fullName>
    </recommendedName>
</protein>
<comment type="caution">
    <text evidence="8">The sequence shown here is derived from an EMBL/GenBank/DDBJ whole genome shotgun (WGS) entry which is preliminary data.</text>
</comment>
<evidence type="ECO:0000259" key="7">
    <source>
        <dbReference type="PROSITE" id="PS51253"/>
    </source>
</evidence>
<feature type="domain" description="HTH psq-type" evidence="6">
    <location>
        <begin position="1"/>
        <end position="54"/>
    </location>
</feature>
<organism evidence="8 9">
    <name type="scientific">Periplaneta americana</name>
    <name type="common">American cockroach</name>
    <name type="synonym">Blatta americana</name>
    <dbReference type="NCBI Taxonomy" id="6978"/>
    <lineage>
        <taxon>Eukaryota</taxon>
        <taxon>Metazoa</taxon>
        <taxon>Ecdysozoa</taxon>
        <taxon>Arthropoda</taxon>
        <taxon>Hexapoda</taxon>
        <taxon>Insecta</taxon>
        <taxon>Pterygota</taxon>
        <taxon>Neoptera</taxon>
        <taxon>Polyneoptera</taxon>
        <taxon>Dictyoptera</taxon>
        <taxon>Blattodea</taxon>
        <taxon>Blattoidea</taxon>
        <taxon>Blattidae</taxon>
        <taxon>Blattinae</taxon>
        <taxon>Periplaneta</taxon>
    </lineage>
</organism>
<keyword evidence="9" id="KW-1185">Reference proteome</keyword>
<comment type="caution">
    <text evidence="4">Lacks conserved residue(s) required for the propagation of feature annotation.</text>
</comment>
<dbReference type="EMBL" id="JAJSOF020000029">
    <property type="protein sequence ID" value="KAJ4432731.1"/>
    <property type="molecule type" value="Genomic_DNA"/>
</dbReference>
<feature type="domain" description="HTH CENPB-type" evidence="7">
    <location>
        <begin position="59"/>
        <end position="136"/>
    </location>
</feature>
<evidence type="ECO:0000259" key="6">
    <source>
        <dbReference type="PROSITE" id="PS50960"/>
    </source>
</evidence>
<dbReference type="Gene3D" id="1.10.10.60">
    <property type="entry name" value="Homeodomain-like"/>
    <property type="match status" value="1"/>
</dbReference>
<evidence type="ECO:0000256" key="5">
    <source>
        <dbReference type="SAM" id="MobiDB-lite"/>
    </source>
</evidence>
<evidence type="ECO:0000256" key="2">
    <source>
        <dbReference type="ARBA" id="ARBA00023125"/>
    </source>
</evidence>
<keyword evidence="3 4" id="KW-0539">Nucleus</keyword>
<proteinExistence type="predicted"/>
<gene>
    <name evidence="8" type="ORF">ANN_21369</name>
</gene>